<protein>
    <recommendedName>
        <fullName evidence="4">HTH araC/xylS-type domain-containing protein</fullName>
    </recommendedName>
</protein>
<dbReference type="InterPro" id="IPR029442">
    <property type="entry name" value="GyrI-like"/>
</dbReference>
<dbReference type="RefSeq" id="WP_094415304.1">
    <property type="nucleotide sequence ID" value="NZ_NOXV01000277.1"/>
</dbReference>
<keyword evidence="1" id="KW-0805">Transcription regulation</keyword>
<dbReference type="InterPro" id="IPR010499">
    <property type="entry name" value="AraC_E-bd"/>
</dbReference>
<evidence type="ECO:0000313" key="5">
    <source>
        <dbReference type="EMBL" id="OYQ35760.1"/>
    </source>
</evidence>
<dbReference type="AlphaFoldDB" id="A0A255Z541"/>
<accession>A0A255Z541</accession>
<feature type="domain" description="HTH araC/xylS-type" evidence="4">
    <location>
        <begin position="14"/>
        <end position="112"/>
    </location>
</feature>
<evidence type="ECO:0000259" key="4">
    <source>
        <dbReference type="PROSITE" id="PS01124"/>
    </source>
</evidence>
<comment type="caution">
    <text evidence="5">The sequence shown here is derived from an EMBL/GenBank/DDBJ whole genome shotgun (WGS) entry which is preliminary data.</text>
</comment>
<sequence length="285" mass="32564">MKTETVDFYNESVNRAIAFMESNASGDIFLDDVALAAGLSPYHFHRIFRQISGKTVKGFISRVRIEKAAFHLKNSDADITQIAFLCGYKNPETFTRAFRSVFGSTPSEYRAGLSNGKETGTDGGRDIKTFTISRPEIKTLPGIHIAYVRHTGSYELVPDSFKKLMFWALKHLALKMRPATLGILQNDPLISGEDHIRFDACVQLSRKINPSGSIGYKYIDGGQYAVFRYCGPYEDFYDVYDYIYYLCLKEYHFLLGDKPALEWYIKSPPFYKPKDYVTDFYVPIL</sequence>
<dbReference type="InterPro" id="IPR020449">
    <property type="entry name" value="Tscrpt_reg_AraC-type_HTH"/>
</dbReference>
<dbReference type="GO" id="GO:0003700">
    <property type="term" value="F:DNA-binding transcription factor activity"/>
    <property type="evidence" value="ECO:0007669"/>
    <property type="project" value="InterPro"/>
</dbReference>
<dbReference type="SMART" id="SM00342">
    <property type="entry name" value="HTH_ARAC"/>
    <property type="match status" value="1"/>
</dbReference>
<dbReference type="InterPro" id="IPR050908">
    <property type="entry name" value="SmbC-like"/>
</dbReference>
<keyword evidence="2" id="KW-0238">DNA-binding</keyword>
<dbReference type="GO" id="GO:0043565">
    <property type="term" value="F:sequence-specific DNA binding"/>
    <property type="evidence" value="ECO:0007669"/>
    <property type="project" value="InterPro"/>
</dbReference>
<name>A0A255Z541_9FLAO</name>
<dbReference type="PANTHER" id="PTHR40055">
    <property type="entry name" value="TRANSCRIPTIONAL REGULATOR YGIV-RELATED"/>
    <property type="match status" value="1"/>
</dbReference>
<evidence type="ECO:0000256" key="3">
    <source>
        <dbReference type="ARBA" id="ARBA00023163"/>
    </source>
</evidence>
<dbReference type="PROSITE" id="PS00041">
    <property type="entry name" value="HTH_ARAC_FAMILY_1"/>
    <property type="match status" value="1"/>
</dbReference>
<dbReference type="PANTHER" id="PTHR40055:SF1">
    <property type="entry name" value="TRANSCRIPTIONAL REGULATOR YGIV-RELATED"/>
    <property type="match status" value="1"/>
</dbReference>
<evidence type="ECO:0000256" key="1">
    <source>
        <dbReference type="ARBA" id="ARBA00023015"/>
    </source>
</evidence>
<organism evidence="5 6">
    <name type="scientific">Flavobacterium cyanobacteriorum</name>
    <dbReference type="NCBI Taxonomy" id="2022802"/>
    <lineage>
        <taxon>Bacteria</taxon>
        <taxon>Pseudomonadati</taxon>
        <taxon>Bacteroidota</taxon>
        <taxon>Flavobacteriia</taxon>
        <taxon>Flavobacteriales</taxon>
        <taxon>Flavobacteriaceae</taxon>
        <taxon>Flavobacterium</taxon>
    </lineage>
</organism>
<dbReference type="SMART" id="SM00871">
    <property type="entry name" value="AraC_E_bind"/>
    <property type="match status" value="1"/>
</dbReference>
<dbReference type="Pfam" id="PF06445">
    <property type="entry name" value="GyrI-like"/>
    <property type="match status" value="1"/>
</dbReference>
<gene>
    <name evidence="5" type="ORF">CHU92_10405</name>
</gene>
<dbReference type="OrthoDB" id="9816011at2"/>
<keyword evidence="3" id="KW-0804">Transcription</keyword>
<proteinExistence type="predicted"/>
<evidence type="ECO:0000256" key="2">
    <source>
        <dbReference type="ARBA" id="ARBA00023125"/>
    </source>
</evidence>
<evidence type="ECO:0000313" key="6">
    <source>
        <dbReference type="Proteomes" id="UP000216605"/>
    </source>
</evidence>
<dbReference type="InterPro" id="IPR009057">
    <property type="entry name" value="Homeodomain-like_sf"/>
</dbReference>
<dbReference type="SUPFAM" id="SSF46689">
    <property type="entry name" value="Homeodomain-like"/>
    <property type="match status" value="2"/>
</dbReference>
<reference evidence="5 6" key="1">
    <citation type="submission" date="2017-07" db="EMBL/GenBank/DDBJ databases">
        <title>Flavobacterium cyanobacteriorum sp. nov., isolated from cyanobacterial aggregates in a eutrophic lake.</title>
        <authorList>
            <person name="Cai H."/>
        </authorList>
    </citation>
    <scope>NUCLEOTIDE SEQUENCE [LARGE SCALE GENOMIC DNA]</scope>
    <source>
        <strain evidence="5 6">TH021</strain>
    </source>
</reference>
<dbReference type="Gene3D" id="1.10.10.60">
    <property type="entry name" value="Homeodomain-like"/>
    <property type="match status" value="2"/>
</dbReference>
<dbReference type="InterPro" id="IPR018060">
    <property type="entry name" value="HTH_AraC"/>
</dbReference>
<dbReference type="SUPFAM" id="SSF55136">
    <property type="entry name" value="Probable bacterial effector-binding domain"/>
    <property type="match status" value="1"/>
</dbReference>
<dbReference type="Pfam" id="PF12833">
    <property type="entry name" value="HTH_18"/>
    <property type="match status" value="1"/>
</dbReference>
<dbReference type="InterPro" id="IPR018062">
    <property type="entry name" value="HTH_AraC-typ_CS"/>
</dbReference>
<dbReference type="PROSITE" id="PS01124">
    <property type="entry name" value="HTH_ARAC_FAMILY_2"/>
    <property type="match status" value="1"/>
</dbReference>
<dbReference type="PRINTS" id="PR00032">
    <property type="entry name" value="HTHARAC"/>
</dbReference>
<dbReference type="InterPro" id="IPR011256">
    <property type="entry name" value="Reg_factor_effector_dom_sf"/>
</dbReference>
<keyword evidence="6" id="KW-1185">Reference proteome</keyword>
<dbReference type="Gene3D" id="3.20.80.10">
    <property type="entry name" value="Regulatory factor, effector binding domain"/>
    <property type="match status" value="1"/>
</dbReference>
<dbReference type="EMBL" id="NOXV01000277">
    <property type="protein sequence ID" value="OYQ35760.1"/>
    <property type="molecule type" value="Genomic_DNA"/>
</dbReference>
<dbReference type="Proteomes" id="UP000216605">
    <property type="component" value="Unassembled WGS sequence"/>
</dbReference>